<dbReference type="EMBL" id="VJZT01000005">
    <property type="protein sequence ID" value="TRX40379.1"/>
    <property type="molecule type" value="Genomic_DNA"/>
</dbReference>
<dbReference type="Proteomes" id="UP000316371">
    <property type="component" value="Unassembled WGS sequence"/>
</dbReference>
<dbReference type="Gene3D" id="2.160.20.120">
    <property type="match status" value="1"/>
</dbReference>
<protein>
    <submittedName>
        <fullName evidence="3">DUF2807 domain-containing protein</fullName>
    </submittedName>
</protein>
<comment type="caution">
    <text evidence="3">The sequence shown here is derived from an EMBL/GenBank/DDBJ whole genome shotgun (WGS) entry which is preliminary data.</text>
</comment>
<feature type="chain" id="PRO_5021794683" evidence="1">
    <location>
        <begin position="19"/>
        <end position="221"/>
    </location>
</feature>
<feature type="signal peptide" evidence="1">
    <location>
        <begin position="1"/>
        <end position="18"/>
    </location>
</feature>
<evidence type="ECO:0000259" key="2">
    <source>
        <dbReference type="Pfam" id="PF10988"/>
    </source>
</evidence>
<evidence type="ECO:0000313" key="4">
    <source>
        <dbReference type="Proteomes" id="UP000316371"/>
    </source>
</evidence>
<accession>A0A553E5T7</accession>
<gene>
    <name evidence="3" type="ORF">FNW21_06515</name>
</gene>
<feature type="domain" description="Putative auto-transporter adhesin head GIN" evidence="2">
    <location>
        <begin position="26"/>
        <end position="205"/>
    </location>
</feature>
<sequence length="221" mass="23503">MKKILVVAVLFMAYYAQGQVTKNVGDFNKVTAFDKITVKLVAADENKITLEGKWEAEAEVLNNNGELKIRLPIGKFLNGDDLVATVYFKDLEAIEANEGSYVSCNTEINAIDFTLIAKEGAQIKAIVNAEKITVTSANGAVVNLSGATKNLDVVTNSGGKFEGENCSSSQVTVSVNAGGYADVFATDLVNAKTRAGGVITIYGKPKQINKKTVLGGTIKED</sequence>
<proteinExistence type="predicted"/>
<dbReference type="InterPro" id="IPR021255">
    <property type="entry name" value="DUF2807"/>
</dbReference>
<dbReference type="RefSeq" id="WP_144255937.1">
    <property type="nucleotide sequence ID" value="NZ_VJZT01000005.1"/>
</dbReference>
<keyword evidence="4" id="KW-1185">Reference proteome</keyword>
<evidence type="ECO:0000256" key="1">
    <source>
        <dbReference type="SAM" id="SignalP"/>
    </source>
</evidence>
<reference evidence="3 4" key="1">
    <citation type="submission" date="2019-07" db="EMBL/GenBank/DDBJ databases">
        <title>Novel species of Flavobacterium.</title>
        <authorList>
            <person name="Liu Q."/>
            <person name="Xin Y.-H."/>
        </authorList>
    </citation>
    <scope>NUCLEOTIDE SEQUENCE [LARGE SCALE GENOMIC DNA]</scope>
    <source>
        <strain evidence="3 4">LB1R34</strain>
    </source>
</reference>
<dbReference type="AlphaFoldDB" id="A0A553E5T7"/>
<dbReference type="Pfam" id="PF10988">
    <property type="entry name" value="DUF2807"/>
    <property type="match status" value="1"/>
</dbReference>
<organism evidence="3 4">
    <name type="scientific">Flavobacterium restrictum</name>
    <dbReference type="NCBI Taxonomy" id="2594428"/>
    <lineage>
        <taxon>Bacteria</taxon>
        <taxon>Pseudomonadati</taxon>
        <taxon>Bacteroidota</taxon>
        <taxon>Flavobacteriia</taxon>
        <taxon>Flavobacteriales</taxon>
        <taxon>Flavobacteriaceae</taxon>
        <taxon>Flavobacterium</taxon>
    </lineage>
</organism>
<keyword evidence="1" id="KW-0732">Signal</keyword>
<evidence type="ECO:0000313" key="3">
    <source>
        <dbReference type="EMBL" id="TRX40379.1"/>
    </source>
</evidence>
<dbReference type="OrthoDB" id="704821at2"/>
<name>A0A553E5T7_9FLAO</name>